<organism evidence="2 3">
    <name type="scientific">Diploptera punctata</name>
    <name type="common">Pacific beetle cockroach</name>
    <dbReference type="NCBI Taxonomy" id="6984"/>
    <lineage>
        <taxon>Eukaryota</taxon>
        <taxon>Metazoa</taxon>
        <taxon>Ecdysozoa</taxon>
        <taxon>Arthropoda</taxon>
        <taxon>Hexapoda</taxon>
        <taxon>Insecta</taxon>
        <taxon>Pterygota</taxon>
        <taxon>Neoptera</taxon>
        <taxon>Polyneoptera</taxon>
        <taxon>Dictyoptera</taxon>
        <taxon>Blattodea</taxon>
        <taxon>Blaberoidea</taxon>
        <taxon>Blaberidae</taxon>
        <taxon>Diplopterinae</taxon>
        <taxon>Diploptera</taxon>
    </lineage>
</organism>
<evidence type="ECO:0000256" key="1">
    <source>
        <dbReference type="SAM" id="MobiDB-lite"/>
    </source>
</evidence>
<feature type="compositionally biased region" description="Basic and acidic residues" evidence="1">
    <location>
        <begin position="75"/>
        <end position="85"/>
    </location>
</feature>
<dbReference type="Proteomes" id="UP001233999">
    <property type="component" value="Unassembled WGS sequence"/>
</dbReference>
<proteinExistence type="predicted"/>
<comment type="caution">
    <text evidence="2">The sequence shown here is derived from an EMBL/GenBank/DDBJ whole genome shotgun (WGS) entry which is preliminary data.</text>
</comment>
<evidence type="ECO:0000313" key="2">
    <source>
        <dbReference type="EMBL" id="KAJ9582038.1"/>
    </source>
</evidence>
<dbReference type="AlphaFoldDB" id="A0AAD7ZLF6"/>
<name>A0AAD7ZLF6_DIPPU</name>
<sequence length="85" mass="9757">ASYLFLAAYDMVNRNRKRISIKADHLRLLLKERIDLHPDTGPVCMVPAPASNDLLRRYTNSGSRSKSSSTFRSNIYDRQRTSNKT</sequence>
<feature type="region of interest" description="Disordered" evidence="1">
    <location>
        <begin position="55"/>
        <end position="85"/>
    </location>
</feature>
<gene>
    <name evidence="2" type="ORF">L9F63_003621</name>
</gene>
<accession>A0AAD7ZLF6</accession>
<reference evidence="2" key="1">
    <citation type="journal article" date="2023" name="IScience">
        <title>Live-bearing cockroach genome reveals convergent evolutionary mechanisms linked to viviparity in insects and beyond.</title>
        <authorList>
            <person name="Fouks B."/>
            <person name="Harrison M.C."/>
            <person name="Mikhailova A.A."/>
            <person name="Marchal E."/>
            <person name="English S."/>
            <person name="Carruthers M."/>
            <person name="Jennings E.C."/>
            <person name="Chiamaka E.L."/>
            <person name="Frigard R.A."/>
            <person name="Pippel M."/>
            <person name="Attardo G.M."/>
            <person name="Benoit J.B."/>
            <person name="Bornberg-Bauer E."/>
            <person name="Tobe S.S."/>
        </authorList>
    </citation>
    <scope>NUCLEOTIDE SEQUENCE</scope>
    <source>
        <strain evidence="2">Stay&amp;Tobe</strain>
    </source>
</reference>
<dbReference type="EMBL" id="JASPKZ010007831">
    <property type="protein sequence ID" value="KAJ9582038.1"/>
    <property type="molecule type" value="Genomic_DNA"/>
</dbReference>
<feature type="non-terminal residue" evidence="2">
    <location>
        <position position="1"/>
    </location>
</feature>
<evidence type="ECO:0000313" key="3">
    <source>
        <dbReference type="Proteomes" id="UP001233999"/>
    </source>
</evidence>
<reference evidence="2" key="2">
    <citation type="submission" date="2023-05" db="EMBL/GenBank/DDBJ databases">
        <authorList>
            <person name="Fouks B."/>
        </authorList>
    </citation>
    <scope>NUCLEOTIDE SEQUENCE</scope>
    <source>
        <strain evidence="2">Stay&amp;Tobe</strain>
        <tissue evidence="2">Testes</tissue>
    </source>
</reference>
<feature type="non-terminal residue" evidence="2">
    <location>
        <position position="85"/>
    </location>
</feature>
<protein>
    <submittedName>
        <fullName evidence="2">Uncharacterized protein</fullName>
    </submittedName>
</protein>
<feature type="compositionally biased region" description="Low complexity" evidence="1">
    <location>
        <begin position="59"/>
        <end position="74"/>
    </location>
</feature>
<keyword evidence="3" id="KW-1185">Reference proteome</keyword>